<dbReference type="Proteomes" id="UP000431080">
    <property type="component" value="Unassembled WGS sequence"/>
</dbReference>
<keyword evidence="2" id="KW-0067">ATP-binding</keyword>
<dbReference type="InterPro" id="IPR016032">
    <property type="entry name" value="Sig_transdc_resp-reg_C-effctor"/>
</dbReference>
<dbReference type="SUPFAM" id="SSF46894">
    <property type="entry name" value="C-terminal effector domain of the bipartite response regulators"/>
    <property type="match status" value="1"/>
</dbReference>
<dbReference type="GO" id="GO:0004016">
    <property type="term" value="F:adenylate cyclase activity"/>
    <property type="evidence" value="ECO:0007669"/>
    <property type="project" value="TreeGrafter"/>
</dbReference>
<dbReference type="InterPro" id="IPR000792">
    <property type="entry name" value="Tscrpt_reg_LuxR_C"/>
</dbReference>
<gene>
    <name evidence="5" type="ORF">GE115_03810</name>
</gene>
<dbReference type="InterPro" id="IPR003593">
    <property type="entry name" value="AAA+_ATPase"/>
</dbReference>
<dbReference type="EMBL" id="WJIF01000002">
    <property type="protein sequence ID" value="MRG58996.1"/>
    <property type="molecule type" value="Genomic_DNA"/>
</dbReference>
<dbReference type="InterPro" id="IPR027417">
    <property type="entry name" value="P-loop_NTPase"/>
</dbReference>
<dbReference type="GO" id="GO:0006355">
    <property type="term" value="P:regulation of DNA-templated transcription"/>
    <property type="evidence" value="ECO:0007669"/>
    <property type="project" value="InterPro"/>
</dbReference>
<organism evidence="5 6">
    <name type="scientific">Agromyces agglutinans</name>
    <dbReference type="NCBI Taxonomy" id="2662258"/>
    <lineage>
        <taxon>Bacteria</taxon>
        <taxon>Bacillati</taxon>
        <taxon>Actinomycetota</taxon>
        <taxon>Actinomycetes</taxon>
        <taxon>Micrococcales</taxon>
        <taxon>Microbacteriaceae</taxon>
        <taxon>Agromyces</taxon>
    </lineage>
</organism>
<dbReference type="Gene3D" id="3.40.50.300">
    <property type="entry name" value="P-loop containing nucleotide triphosphate hydrolases"/>
    <property type="match status" value="1"/>
</dbReference>
<dbReference type="InterPro" id="IPR041664">
    <property type="entry name" value="AAA_16"/>
</dbReference>
<dbReference type="Pfam" id="PF00196">
    <property type="entry name" value="GerE"/>
    <property type="match status" value="1"/>
</dbReference>
<evidence type="ECO:0000313" key="6">
    <source>
        <dbReference type="Proteomes" id="UP000431080"/>
    </source>
</evidence>
<dbReference type="GO" id="GO:0005737">
    <property type="term" value="C:cytoplasm"/>
    <property type="evidence" value="ECO:0007669"/>
    <property type="project" value="TreeGrafter"/>
</dbReference>
<evidence type="ECO:0000313" key="5">
    <source>
        <dbReference type="EMBL" id="MRG58996.1"/>
    </source>
</evidence>
<evidence type="ECO:0000259" key="4">
    <source>
        <dbReference type="PROSITE" id="PS50043"/>
    </source>
</evidence>
<evidence type="ECO:0000256" key="2">
    <source>
        <dbReference type="ARBA" id="ARBA00022840"/>
    </source>
</evidence>
<dbReference type="SUPFAM" id="SSF52540">
    <property type="entry name" value="P-loop containing nucleoside triphosphate hydrolases"/>
    <property type="match status" value="1"/>
</dbReference>
<feature type="domain" description="HTH luxR-type" evidence="4">
    <location>
        <begin position="942"/>
        <end position="1007"/>
    </location>
</feature>
<comment type="caution">
    <text evidence="5">The sequence shown here is derived from an EMBL/GenBank/DDBJ whole genome shotgun (WGS) entry which is preliminary data.</text>
</comment>
<feature type="region of interest" description="Disordered" evidence="3">
    <location>
        <begin position="1"/>
        <end position="24"/>
    </location>
</feature>
<keyword evidence="6" id="KW-1185">Reference proteome</keyword>
<accession>A0A6I2F9H2</accession>
<reference evidence="5 6" key="1">
    <citation type="submission" date="2019-10" db="EMBL/GenBank/DDBJ databases">
        <authorList>
            <person name="Nie G."/>
            <person name="Ming H."/>
            <person name="Yi B."/>
        </authorList>
    </citation>
    <scope>NUCLEOTIDE SEQUENCE [LARGE SCALE GENOMIC DNA]</scope>
    <source>
        <strain evidence="5 6">CFH 90414</strain>
    </source>
</reference>
<dbReference type="InterPro" id="IPR036388">
    <property type="entry name" value="WH-like_DNA-bd_sf"/>
</dbReference>
<dbReference type="PANTHER" id="PTHR16305">
    <property type="entry name" value="TESTICULAR SOLUBLE ADENYLYL CYCLASE"/>
    <property type="match status" value="1"/>
</dbReference>
<dbReference type="Gene3D" id="1.10.10.10">
    <property type="entry name" value="Winged helix-like DNA-binding domain superfamily/Winged helix DNA-binding domain"/>
    <property type="match status" value="1"/>
</dbReference>
<dbReference type="SMART" id="SM00421">
    <property type="entry name" value="HTH_LUXR"/>
    <property type="match status" value="1"/>
</dbReference>
<dbReference type="GO" id="GO:0005524">
    <property type="term" value="F:ATP binding"/>
    <property type="evidence" value="ECO:0007669"/>
    <property type="project" value="UniProtKB-KW"/>
</dbReference>
<name>A0A6I2F9H2_9MICO</name>
<dbReference type="GO" id="GO:0003677">
    <property type="term" value="F:DNA binding"/>
    <property type="evidence" value="ECO:0007669"/>
    <property type="project" value="InterPro"/>
</dbReference>
<dbReference type="CDD" id="cd06170">
    <property type="entry name" value="LuxR_C_like"/>
    <property type="match status" value="1"/>
</dbReference>
<dbReference type="Pfam" id="PF13191">
    <property type="entry name" value="AAA_16"/>
    <property type="match status" value="1"/>
</dbReference>
<dbReference type="PANTHER" id="PTHR16305:SF35">
    <property type="entry name" value="TRANSCRIPTIONAL ACTIVATOR DOMAIN"/>
    <property type="match status" value="1"/>
</dbReference>
<dbReference type="SMART" id="SM00382">
    <property type="entry name" value="AAA"/>
    <property type="match status" value="1"/>
</dbReference>
<keyword evidence="1" id="KW-0547">Nucleotide-binding</keyword>
<dbReference type="PRINTS" id="PR00038">
    <property type="entry name" value="HTHLUXR"/>
</dbReference>
<dbReference type="PROSITE" id="PS50043">
    <property type="entry name" value="HTH_LUXR_2"/>
    <property type="match status" value="1"/>
</dbReference>
<proteinExistence type="predicted"/>
<dbReference type="AlphaFoldDB" id="A0A6I2F9H2"/>
<sequence>MLQGQARVPELGQPPCGRRQHRLPRLRAPVGLRPTLRRVAHAGPPARFRILGVYEHRCTYVRLAPIGRFVVNSDEFVVAPAALCSIAFFREGATVIADAGAAPFLGRSDELHRLRALVSAARNGVGGAVLVRGEAGIGKSTLLAELAAESQGVTILALTGFEVESRFAYGALQRLGRPLADQVDELPDRQRQAVLVATGLAEGRAPERALVGLAALTLLARRAQEGPLLVLVDDAQHLDAESLEVLGFVARRLSAESVALVFAARGDEIVSTALAGVAELPLAGLAESDASQLVHSTMNRPLDPGVVAEIVAQTGGNPLALSEMAAVGDPDRLTSTAIAGSPAPIGRRLEAHYLARVSGASPEARRWLLIAAAESAGDLRIIRAAAAALGLPDSASAEVEAVQLVEIREGVRFRHPLVRSAVYNAATDADRREVHGALRRATAAQGMEDFSAWHAAAAAVDADQSVVDELVGLADRAGTRGGLASRARLLARAADLSPTPSARGILLVTAAEAAIGAGAARLALELLHRIDEDAVDVVTRGRLLFVRAMCGLFLADPAVIRIGAALLVEAADAFHDRVPELEQRALLQAYNFAQTTEHEMDRLTLEQLGTRLRSGSRVAEGPRAVALRALSDFILEPYAVAVPQLRAAVAMLEGLDDPALIEFSFIAVSPTVGLWDADLAARLLERTAAVARAAGAIRELDALLWVLSAVELTRADPRRSGAYLEQAAELRRVVGYGEEQVANPAQLAWAGTPTETVEQIGAAVAAAGWGGVSRMATAALAIREVAEGRYQQAYDRLRDLVDLPFLQAGFHQIPEFVEAAARSRHRDEAVEAATRMRAFADASGSPWARGMDERCTALLADDAGAEQHYLASIGSLDLTEMTGERGRARLLYGEWLRRMRRRRDAREQLHRAWELFEQAGAPAFAERARRELEATGETAELTERPEAVLTAQESLVARLAAQGATNPEIGATLFISTNTVDYHLRKVFRKLGLSSRRQLADASERFGSL</sequence>
<evidence type="ECO:0000256" key="1">
    <source>
        <dbReference type="ARBA" id="ARBA00022741"/>
    </source>
</evidence>
<evidence type="ECO:0000256" key="3">
    <source>
        <dbReference type="SAM" id="MobiDB-lite"/>
    </source>
</evidence>
<protein>
    <submittedName>
        <fullName evidence="5">AAA family ATPase</fullName>
    </submittedName>
</protein>